<evidence type="ECO:0000313" key="4">
    <source>
        <dbReference type="EMBL" id="OGC05454.1"/>
    </source>
</evidence>
<feature type="binding site" evidence="2">
    <location>
        <begin position="246"/>
        <end position="247"/>
    </location>
    <ligand>
        <name>ATP</name>
        <dbReference type="ChEBI" id="CHEBI:30616"/>
    </ligand>
</feature>
<dbReference type="Proteomes" id="UP000176938">
    <property type="component" value="Unassembled WGS sequence"/>
</dbReference>
<evidence type="ECO:0000256" key="1">
    <source>
        <dbReference type="PIRSR" id="PIRSR640198-1"/>
    </source>
</evidence>
<comment type="caution">
    <text evidence="4">The sequence shown here is derived from an EMBL/GenBank/DDBJ whole genome shotgun (WGS) entry which is preliminary data.</text>
</comment>
<dbReference type="GO" id="GO:0005524">
    <property type="term" value="F:ATP binding"/>
    <property type="evidence" value="ECO:0007669"/>
    <property type="project" value="UniProtKB-KW"/>
</dbReference>
<dbReference type="InterPro" id="IPR003812">
    <property type="entry name" value="Fido"/>
</dbReference>
<keyword evidence="2" id="KW-0547">Nucleotide-binding</keyword>
<dbReference type="PANTHER" id="PTHR13504:SF33">
    <property type="entry name" value="FIC FAMILY PROTEIN"/>
    <property type="match status" value="1"/>
</dbReference>
<evidence type="ECO:0000259" key="3">
    <source>
        <dbReference type="PROSITE" id="PS51459"/>
    </source>
</evidence>
<dbReference type="EMBL" id="METP01000040">
    <property type="protein sequence ID" value="OGC05454.1"/>
    <property type="molecule type" value="Genomic_DNA"/>
</dbReference>
<dbReference type="PROSITE" id="PS51459">
    <property type="entry name" value="FIDO"/>
    <property type="match status" value="1"/>
</dbReference>
<organism evidence="4 5">
    <name type="scientific">candidate division WOR-1 bacterium RIFCSPLOWO2_02_FULL_46_20</name>
    <dbReference type="NCBI Taxonomy" id="1802567"/>
    <lineage>
        <taxon>Bacteria</taxon>
        <taxon>Bacillati</taxon>
        <taxon>Saganbacteria</taxon>
    </lineage>
</organism>
<feature type="binding site" evidence="2">
    <location>
        <begin position="208"/>
        <end position="215"/>
    </location>
    <ligand>
        <name>ATP</name>
        <dbReference type="ChEBI" id="CHEBI:30616"/>
    </ligand>
</feature>
<dbReference type="InterPro" id="IPR036388">
    <property type="entry name" value="WH-like_DNA-bd_sf"/>
</dbReference>
<name>A0A1F4RB95_UNCSA</name>
<dbReference type="AlphaFoldDB" id="A0A1F4RB95"/>
<dbReference type="SUPFAM" id="SSF140931">
    <property type="entry name" value="Fic-like"/>
    <property type="match status" value="1"/>
</dbReference>
<protein>
    <submittedName>
        <fullName evidence="4">Cell filamentation protein Fic</fullName>
    </submittedName>
</protein>
<dbReference type="Gene3D" id="1.10.3290.10">
    <property type="entry name" value="Fido-like domain"/>
    <property type="match status" value="1"/>
</dbReference>
<sequence>MKYIWERKKWFDFEYDETALLKPLSQLRVLEGKLLGRVASLDIKLETEAQADILVEETVRTAEIEGQKLDREAVRSSVALKLGLPRGIGVHDRNIDGLVDVLLDAVRFHEKPLTLERLNGWQAALFPSGYSGLRKIKTGKLRGKEPMQVVSGSIGREKVHFEAIPGERLHEEMRLFLKWWETSRGSLDGMLRAAAAHLRFVTIHPYEDGNGRLARALTDMALAQDEKLKVRYYSVSSQIMRARNEYYQILEDVQRGRVSATEWYLWFIKCVFASINHSEDSIANVFRRVEFWNQHAAAQLNARQKKIISRVLEAGPGNFTGGLSTRKYVSIAKTSRATAFREIADLLDKKILRQLPGKGRSVHYDLIWPRKNEE</sequence>
<gene>
    <name evidence="4" type="ORF">A3H38_05660</name>
</gene>
<dbReference type="InterPro" id="IPR040198">
    <property type="entry name" value="Fido_containing"/>
</dbReference>
<proteinExistence type="predicted"/>
<evidence type="ECO:0000313" key="5">
    <source>
        <dbReference type="Proteomes" id="UP000176938"/>
    </source>
</evidence>
<reference evidence="4 5" key="1">
    <citation type="journal article" date="2016" name="Nat. Commun.">
        <title>Thousands of microbial genomes shed light on interconnected biogeochemical processes in an aquifer system.</title>
        <authorList>
            <person name="Anantharaman K."/>
            <person name="Brown C.T."/>
            <person name="Hug L.A."/>
            <person name="Sharon I."/>
            <person name="Castelle C.J."/>
            <person name="Probst A.J."/>
            <person name="Thomas B.C."/>
            <person name="Singh A."/>
            <person name="Wilkins M.J."/>
            <person name="Karaoz U."/>
            <person name="Brodie E.L."/>
            <person name="Williams K.H."/>
            <person name="Hubbard S.S."/>
            <person name="Banfield J.F."/>
        </authorList>
    </citation>
    <scope>NUCLEOTIDE SEQUENCE [LARGE SCALE GENOMIC DNA]</scope>
</reference>
<keyword evidence="2" id="KW-0067">ATP-binding</keyword>
<dbReference type="Pfam" id="PF02661">
    <property type="entry name" value="Fic"/>
    <property type="match status" value="1"/>
</dbReference>
<feature type="domain" description="Fido" evidence="3">
    <location>
        <begin position="113"/>
        <end position="269"/>
    </location>
</feature>
<dbReference type="InterPro" id="IPR025230">
    <property type="entry name" value="DUF4172"/>
</dbReference>
<dbReference type="Pfam" id="PF13776">
    <property type="entry name" value="DUF4172"/>
    <property type="match status" value="1"/>
</dbReference>
<dbReference type="PANTHER" id="PTHR13504">
    <property type="entry name" value="FIDO DOMAIN-CONTAINING PROTEIN DDB_G0283145"/>
    <property type="match status" value="1"/>
</dbReference>
<dbReference type="Gene3D" id="1.10.10.10">
    <property type="entry name" value="Winged helix-like DNA-binding domain superfamily/Winged helix DNA-binding domain"/>
    <property type="match status" value="1"/>
</dbReference>
<evidence type="ECO:0000256" key="2">
    <source>
        <dbReference type="PIRSR" id="PIRSR640198-2"/>
    </source>
</evidence>
<accession>A0A1F4RB95</accession>
<feature type="active site" evidence="1">
    <location>
        <position position="204"/>
    </location>
</feature>
<dbReference type="InterPro" id="IPR036597">
    <property type="entry name" value="Fido-like_dom_sf"/>
</dbReference>